<evidence type="ECO:0000256" key="2">
    <source>
        <dbReference type="ARBA" id="ARBA00022679"/>
    </source>
</evidence>
<dbReference type="eggNOG" id="COG0500">
    <property type="taxonomic scope" value="Bacteria"/>
</dbReference>
<dbReference type="CDD" id="cd02440">
    <property type="entry name" value="AdoMet_MTases"/>
    <property type="match status" value="1"/>
</dbReference>
<keyword evidence="5" id="KW-1185">Reference proteome</keyword>
<dbReference type="EMBL" id="AVBG01000016">
    <property type="protein sequence ID" value="KGP90108.1"/>
    <property type="molecule type" value="Genomic_DNA"/>
</dbReference>
<proteinExistence type="predicted"/>
<evidence type="ECO:0000313" key="5">
    <source>
        <dbReference type="Proteomes" id="UP000030153"/>
    </source>
</evidence>
<dbReference type="SUPFAM" id="SSF53335">
    <property type="entry name" value="S-adenosyl-L-methionine-dependent methyltransferases"/>
    <property type="match status" value="1"/>
</dbReference>
<keyword evidence="1 4" id="KW-0489">Methyltransferase</keyword>
<evidence type="ECO:0000256" key="1">
    <source>
        <dbReference type="ARBA" id="ARBA00022603"/>
    </source>
</evidence>
<dbReference type="STRING" id="1385513.N780_06875"/>
<dbReference type="InterPro" id="IPR041698">
    <property type="entry name" value="Methyltransf_25"/>
</dbReference>
<dbReference type="Gene3D" id="3.40.50.150">
    <property type="entry name" value="Vaccinia Virus protein VP39"/>
    <property type="match status" value="1"/>
</dbReference>
<dbReference type="PANTHER" id="PTHR43861:SF1">
    <property type="entry name" value="TRANS-ACONITATE 2-METHYLTRANSFERASE"/>
    <property type="match status" value="1"/>
</dbReference>
<organism evidence="4 5">
    <name type="scientific">Pontibacillus chungwhensis BH030062</name>
    <dbReference type="NCBI Taxonomy" id="1385513"/>
    <lineage>
        <taxon>Bacteria</taxon>
        <taxon>Bacillati</taxon>
        <taxon>Bacillota</taxon>
        <taxon>Bacilli</taxon>
        <taxon>Bacillales</taxon>
        <taxon>Bacillaceae</taxon>
        <taxon>Pontibacillus</taxon>
    </lineage>
</organism>
<protein>
    <submittedName>
        <fullName evidence="4">Methyltransferase</fullName>
    </submittedName>
</protein>
<sequence length="234" mass="26196">MWRKVVKEVWKWGNGKEGSIKKERTTMGFLFSQFSKPSGFVGKVVGWMMYKQNADINKWAMSFLDIKSTDHVLEIGFGPGYCVKELCDTYEGVRVSGLDPSETMVEEAKRRNQKGVERGQVQLVKGYAEKVTELHDTIDKVLAINNITYWEDPVGTLATLRKKMSDKGRISVALQPHEKGANDQTTVIIGDQIRSFLEQAGFKQVLVHHKPGNPTKTTCVVGSVSSVPLIANDF</sequence>
<dbReference type="PANTHER" id="PTHR43861">
    <property type="entry name" value="TRANS-ACONITATE 2-METHYLTRANSFERASE-RELATED"/>
    <property type="match status" value="1"/>
</dbReference>
<reference evidence="4 5" key="1">
    <citation type="submission" date="2013-08" db="EMBL/GenBank/DDBJ databases">
        <title>Genome of Pontibacillus chungwhensis.</title>
        <authorList>
            <person name="Wang Q."/>
            <person name="Wang G."/>
        </authorList>
    </citation>
    <scope>NUCLEOTIDE SEQUENCE [LARGE SCALE GENOMIC DNA]</scope>
    <source>
        <strain evidence="4 5">BH030062</strain>
    </source>
</reference>
<accession>A0A0A2UTL2</accession>
<dbReference type="AlphaFoldDB" id="A0A0A2UTL2"/>
<keyword evidence="2 4" id="KW-0808">Transferase</keyword>
<feature type="domain" description="Methyltransferase" evidence="3">
    <location>
        <begin position="72"/>
        <end position="162"/>
    </location>
</feature>
<dbReference type="Pfam" id="PF13649">
    <property type="entry name" value="Methyltransf_25"/>
    <property type="match status" value="1"/>
</dbReference>
<dbReference type="InterPro" id="IPR029063">
    <property type="entry name" value="SAM-dependent_MTases_sf"/>
</dbReference>
<dbReference type="GO" id="GO:0008168">
    <property type="term" value="F:methyltransferase activity"/>
    <property type="evidence" value="ECO:0007669"/>
    <property type="project" value="UniProtKB-KW"/>
</dbReference>
<gene>
    <name evidence="4" type="ORF">N780_06875</name>
</gene>
<comment type="caution">
    <text evidence="4">The sequence shown here is derived from an EMBL/GenBank/DDBJ whole genome shotgun (WGS) entry which is preliminary data.</text>
</comment>
<dbReference type="GO" id="GO:0032259">
    <property type="term" value="P:methylation"/>
    <property type="evidence" value="ECO:0007669"/>
    <property type="project" value="UniProtKB-KW"/>
</dbReference>
<evidence type="ECO:0000259" key="3">
    <source>
        <dbReference type="Pfam" id="PF13649"/>
    </source>
</evidence>
<name>A0A0A2UTL2_9BACI</name>
<dbReference type="Proteomes" id="UP000030153">
    <property type="component" value="Unassembled WGS sequence"/>
</dbReference>
<evidence type="ECO:0000313" key="4">
    <source>
        <dbReference type="EMBL" id="KGP90108.1"/>
    </source>
</evidence>